<dbReference type="InterPro" id="IPR018644">
    <property type="entry name" value="DUF2071"/>
</dbReference>
<evidence type="ECO:0000313" key="1">
    <source>
        <dbReference type="EMBL" id="ANV79431.1"/>
    </source>
</evidence>
<accession>A0A1B1TAV6</accession>
<evidence type="ECO:0008006" key="2">
    <source>
        <dbReference type="Google" id="ProtNLM"/>
    </source>
</evidence>
<dbReference type="PANTHER" id="PTHR39186">
    <property type="entry name" value="DUF2071 FAMILY PROTEIN"/>
    <property type="match status" value="1"/>
</dbReference>
<name>A0A1B1TAV6_9ARCH</name>
<dbReference type="Pfam" id="PF09844">
    <property type="entry name" value="DUF2071"/>
    <property type="match status" value="1"/>
</dbReference>
<dbReference type="PANTHER" id="PTHR39186:SF1">
    <property type="entry name" value="DUF2071 DOMAIN-CONTAINING PROTEIN"/>
    <property type="match status" value="1"/>
</dbReference>
<reference evidence="1" key="1">
    <citation type="submission" date="2014-11" db="EMBL/GenBank/DDBJ databases">
        <authorList>
            <person name="Zhu J."/>
            <person name="Qi W."/>
            <person name="Song R."/>
        </authorList>
    </citation>
    <scope>NUCLEOTIDE SEQUENCE</scope>
</reference>
<sequence length="248" mass="29000">MANAEWQSDHLPFPMPERRWALRQNWINLTFLHWKINPEKIKPFIPKDLELDTFQGKAYVGTIPFVMEKVRPHFLPYLPFISTFPEFNVRTYVKKNGKAGVLFLTLDAQSYVTCTYAPRVYGLPYRYAKADVKVSGENYIWHSKRTSNGLELKGKSKPVGDIRRAKKNTLEYFLFERYCLYVSHNDKLYMAYTQHNPWEFCDGEANIEINSLTESFDLGINNYLSPDLVHVTKGVKVKTWDLENINGD</sequence>
<dbReference type="AlphaFoldDB" id="A0A1B1TAV6"/>
<dbReference type="SUPFAM" id="SSF160104">
    <property type="entry name" value="Acetoacetate decarboxylase-like"/>
    <property type="match status" value="1"/>
</dbReference>
<dbReference type="InterPro" id="IPR023375">
    <property type="entry name" value="ADC_dom_sf"/>
</dbReference>
<reference evidence="1" key="2">
    <citation type="journal article" date="2015" name="ISME J.">
        <title>A new class of marine Euryarchaeota group II from the Mediterranean deep chlorophyll maximum.</title>
        <authorList>
            <person name="Martin-Cuadrado A.B."/>
            <person name="Garcia-Heredia I."/>
            <person name="Molto A.G."/>
            <person name="Lopez-Ubeda R."/>
            <person name="Kimes N."/>
            <person name="Lopez-Garcia P."/>
            <person name="Moreira D."/>
            <person name="Rodriguez-Valera F."/>
        </authorList>
    </citation>
    <scope>NUCLEOTIDE SEQUENCE</scope>
</reference>
<proteinExistence type="predicted"/>
<dbReference type="EMBL" id="KP211832">
    <property type="protein sequence ID" value="ANV79431.1"/>
    <property type="molecule type" value="Genomic_DNA"/>
</dbReference>
<organism evidence="1">
    <name type="scientific">uncultured Poseidoniia archaeon</name>
    <dbReference type="NCBI Taxonomy" id="1697135"/>
    <lineage>
        <taxon>Archaea</taxon>
        <taxon>Methanobacteriati</taxon>
        <taxon>Thermoplasmatota</taxon>
        <taxon>Candidatus Poseidoniia</taxon>
        <taxon>environmental samples</taxon>
    </lineage>
</organism>
<protein>
    <recommendedName>
        <fullName evidence="2">DUF2071 domain-containing protein</fullName>
    </recommendedName>
</protein>